<dbReference type="Pfam" id="PF01225">
    <property type="entry name" value="Mur_ligase"/>
    <property type="match status" value="1"/>
</dbReference>
<organism evidence="15 16">
    <name type="scientific">Rubritalea spongiae</name>
    <dbReference type="NCBI Taxonomy" id="430797"/>
    <lineage>
        <taxon>Bacteria</taxon>
        <taxon>Pseudomonadati</taxon>
        <taxon>Verrucomicrobiota</taxon>
        <taxon>Verrucomicrobiia</taxon>
        <taxon>Verrucomicrobiales</taxon>
        <taxon>Rubritaleaceae</taxon>
        <taxon>Rubritalea</taxon>
    </lineage>
</organism>
<dbReference type="GO" id="GO:0047480">
    <property type="term" value="F:UDP-N-acetylmuramoyl-tripeptide-D-alanyl-D-alanine ligase activity"/>
    <property type="evidence" value="ECO:0007669"/>
    <property type="project" value="UniProtKB-EC"/>
</dbReference>
<evidence type="ECO:0000259" key="12">
    <source>
        <dbReference type="Pfam" id="PF01225"/>
    </source>
</evidence>
<comment type="caution">
    <text evidence="15">The sequence shown here is derived from an EMBL/GenBank/DDBJ whole genome shotgun (WGS) entry which is preliminary data.</text>
</comment>
<evidence type="ECO:0000256" key="2">
    <source>
        <dbReference type="ARBA" id="ARBA00022598"/>
    </source>
</evidence>
<evidence type="ECO:0000256" key="7">
    <source>
        <dbReference type="ARBA" id="ARBA00022984"/>
    </source>
</evidence>
<evidence type="ECO:0000256" key="5">
    <source>
        <dbReference type="ARBA" id="ARBA00022840"/>
    </source>
</evidence>
<dbReference type="SUPFAM" id="SSF53623">
    <property type="entry name" value="MurD-like peptide ligases, catalytic domain"/>
    <property type="match status" value="1"/>
</dbReference>
<dbReference type="InterPro" id="IPR013221">
    <property type="entry name" value="Mur_ligase_cen"/>
</dbReference>
<evidence type="ECO:0000259" key="13">
    <source>
        <dbReference type="Pfam" id="PF02875"/>
    </source>
</evidence>
<dbReference type="InterPro" id="IPR036565">
    <property type="entry name" value="Mur-like_cat_sf"/>
</dbReference>
<dbReference type="PANTHER" id="PTHR43024">
    <property type="entry name" value="UDP-N-ACETYLMURAMOYL-TRIPEPTIDE--D-ALANYL-D-ALANINE LIGASE"/>
    <property type="match status" value="1"/>
</dbReference>
<evidence type="ECO:0000256" key="3">
    <source>
        <dbReference type="ARBA" id="ARBA00022618"/>
    </source>
</evidence>
<dbReference type="Gene3D" id="3.40.1190.10">
    <property type="entry name" value="Mur-like, catalytic domain"/>
    <property type="match status" value="1"/>
</dbReference>
<keyword evidence="9 10" id="KW-0961">Cell wall biogenesis/degradation</keyword>
<keyword evidence="7 10" id="KW-0573">Peptidoglycan synthesis</keyword>
<dbReference type="NCBIfam" id="TIGR01143">
    <property type="entry name" value="murF"/>
    <property type="match status" value="1"/>
</dbReference>
<dbReference type="InterPro" id="IPR035911">
    <property type="entry name" value="MurE/MurF_N"/>
</dbReference>
<dbReference type="Pfam" id="PF02875">
    <property type="entry name" value="Mur_ligase_C"/>
    <property type="match status" value="1"/>
</dbReference>
<accession>A0ABW5E435</accession>
<protein>
    <recommendedName>
        <fullName evidence="10 11">UDP-N-acetylmuramoyl-tripeptide--D-alanyl-D-alanine ligase</fullName>
        <ecNumber evidence="10 11">6.3.2.10</ecNumber>
    </recommendedName>
    <alternativeName>
        <fullName evidence="10">D-alanyl-D-alanine-adding enzyme</fullName>
    </alternativeName>
</protein>
<keyword evidence="2 10" id="KW-0436">Ligase</keyword>
<dbReference type="InterPro" id="IPR000713">
    <property type="entry name" value="Mur_ligase_N"/>
</dbReference>
<feature type="domain" description="Mur ligase C-terminal" evidence="13">
    <location>
        <begin position="319"/>
        <end position="443"/>
    </location>
</feature>
<dbReference type="PANTHER" id="PTHR43024:SF1">
    <property type="entry name" value="UDP-N-ACETYLMURAMOYL-TRIPEPTIDE--D-ALANYL-D-ALANINE LIGASE"/>
    <property type="match status" value="1"/>
</dbReference>
<dbReference type="Gene3D" id="3.40.1390.10">
    <property type="entry name" value="MurE/MurF, N-terminal domain"/>
    <property type="match status" value="1"/>
</dbReference>
<gene>
    <name evidence="10 15" type="primary">murF</name>
    <name evidence="15" type="ORF">ACFSQZ_12235</name>
</gene>
<dbReference type="HAMAP" id="MF_02019">
    <property type="entry name" value="MurF"/>
    <property type="match status" value="1"/>
</dbReference>
<comment type="similarity">
    <text evidence="10">Belongs to the MurCDEF family. MurF subfamily.</text>
</comment>
<name>A0ABW5E435_9BACT</name>
<evidence type="ECO:0000256" key="6">
    <source>
        <dbReference type="ARBA" id="ARBA00022960"/>
    </source>
</evidence>
<evidence type="ECO:0000256" key="11">
    <source>
        <dbReference type="RuleBase" id="RU004136"/>
    </source>
</evidence>
<evidence type="ECO:0000313" key="15">
    <source>
        <dbReference type="EMBL" id="MFD2277241.1"/>
    </source>
</evidence>
<comment type="subcellular location">
    <subcellularLocation>
        <location evidence="10 11">Cytoplasm</location>
    </subcellularLocation>
</comment>
<keyword evidence="1 10" id="KW-0963">Cytoplasm</keyword>
<dbReference type="SUPFAM" id="SSF53244">
    <property type="entry name" value="MurD-like peptide ligases, peptide-binding domain"/>
    <property type="match status" value="1"/>
</dbReference>
<evidence type="ECO:0000256" key="4">
    <source>
        <dbReference type="ARBA" id="ARBA00022741"/>
    </source>
</evidence>
<comment type="pathway">
    <text evidence="10 11">Cell wall biogenesis; peptidoglycan biosynthesis.</text>
</comment>
<feature type="binding site" evidence="10">
    <location>
        <begin position="113"/>
        <end position="119"/>
    </location>
    <ligand>
        <name>ATP</name>
        <dbReference type="ChEBI" id="CHEBI:30616"/>
    </ligand>
</feature>
<keyword evidence="16" id="KW-1185">Reference proteome</keyword>
<keyword evidence="5 10" id="KW-0067">ATP-binding</keyword>
<feature type="domain" description="Mur ligase N-terminal catalytic" evidence="12">
    <location>
        <begin position="26"/>
        <end position="73"/>
    </location>
</feature>
<reference evidence="16" key="1">
    <citation type="journal article" date="2019" name="Int. J. Syst. Evol. Microbiol.">
        <title>The Global Catalogue of Microorganisms (GCM) 10K type strain sequencing project: providing services to taxonomists for standard genome sequencing and annotation.</title>
        <authorList>
            <consortium name="The Broad Institute Genomics Platform"/>
            <consortium name="The Broad Institute Genome Sequencing Center for Infectious Disease"/>
            <person name="Wu L."/>
            <person name="Ma J."/>
        </authorList>
    </citation>
    <scope>NUCLEOTIDE SEQUENCE [LARGE SCALE GENOMIC DNA]</scope>
    <source>
        <strain evidence="16">JCM 16545</strain>
    </source>
</reference>
<dbReference type="InterPro" id="IPR005863">
    <property type="entry name" value="UDP-N-AcMur_synth"/>
</dbReference>
<evidence type="ECO:0000313" key="16">
    <source>
        <dbReference type="Proteomes" id="UP001597297"/>
    </source>
</evidence>
<evidence type="ECO:0000256" key="9">
    <source>
        <dbReference type="ARBA" id="ARBA00023316"/>
    </source>
</evidence>
<dbReference type="InterPro" id="IPR036615">
    <property type="entry name" value="Mur_ligase_C_dom_sf"/>
</dbReference>
<comment type="function">
    <text evidence="10 11">Involved in cell wall formation. Catalyzes the final step in the synthesis of UDP-N-acetylmuramoyl-pentapeptide, the precursor of murein.</text>
</comment>
<sequence length="459" mass="48451">MKTTPIEQLVASVHGTLYCGDSSTVVTSVSTDTRTIGAGSAFFALKGENFDAHDFLEKAVAAGAAAIVVERVPEGVDFGSAAIVVVQDSLTALQSFAAWYIRQLDVEVVGITGSNGKTSTKDFTRAVLGERFKVHSTKGNLNNHIGLPLSVLSAEEDDEVCVFEMGMNHPGEIAPLCQIAKPRIGIITNIGTAHIEYMGSREAIAEEKGALARSLPADGVLVVSAACDYADYFRDHTRARIMVVGNGRGEIRAEELKMDSSGSEFMLVADGEDAIRVKLPVVGRHMVANALLAAGVGRTLGMNIQEIATGLNRASLTSGRLRFFESGGVTIFDDTYNANPESMKAAIETLAELKVSGSAHRYVVLGKMGELGVHVADAYREVGSLAAERGISVLSFGDDARGISSAAAERGADAVHFNTIDAAADWLQSTCASGDAVLFKGSRAAAMERVMDKAFPTNN</sequence>
<keyword evidence="8 10" id="KW-0131">Cell cycle</keyword>
<dbReference type="EC" id="6.3.2.10" evidence="10 11"/>
<keyword evidence="4 10" id="KW-0547">Nucleotide-binding</keyword>
<comment type="catalytic activity">
    <reaction evidence="10 11">
        <text>D-alanyl-D-alanine + UDP-N-acetyl-alpha-D-muramoyl-L-alanyl-gamma-D-glutamyl-meso-2,6-diaminopimelate + ATP = UDP-N-acetyl-alpha-D-muramoyl-L-alanyl-gamma-D-glutamyl-meso-2,6-diaminopimeloyl-D-alanyl-D-alanine + ADP + phosphate + H(+)</text>
        <dbReference type="Rhea" id="RHEA:28374"/>
        <dbReference type="ChEBI" id="CHEBI:15378"/>
        <dbReference type="ChEBI" id="CHEBI:30616"/>
        <dbReference type="ChEBI" id="CHEBI:43474"/>
        <dbReference type="ChEBI" id="CHEBI:57822"/>
        <dbReference type="ChEBI" id="CHEBI:61386"/>
        <dbReference type="ChEBI" id="CHEBI:83905"/>
        <dbReference type="ChEBI" id="CHEBI:456216"/>
        <dbReference type="EC" id="6.3.2.10"/>
    </reaction>
</comment>
<evidence type="ECO:0000256" key="1">
    <source>
        <dbReference type="ARBA" id="ARBA00022490"/>
    </source>
</evidence>
<dbReference type="RefSeq" id="WP_377093975.1">
    <property type="nucleotide sequence ID" value="NZ_JBHSJM010000001.1"/>
</dbReference>
<dbReference type="InterPro" id="IPR051046">
    <property type="entry name" value="MurCDEF_CellWall_CoF430Synth"/>
</dbReference>
<keyword evidence="6 10" id="KW-0133">Cell shape</keyword>
<dbReference type="Pfam" id="PF08245">
    <property type="entry name" value="Mur_ligase_M"/>
    <property type="match status" value="1"/>
</dbReference>
<feature type="domain" description="Mur ligase central" evidence="14">
    <location>
        <begin position="111"/>
        <end position="296"/>
    </location>
</feature>
<evidence type="ECO:0000256" key="10">
    <source>
        <dbReference type="HAMAP-Rule" id="MF_02019"/>
    </source>
</evidence>
<dbReference type="InterPro" id="IPR004101">
    <property type="entry name" value="Mur_ligase_C"/>
</dbReference>
<evidence type="ECO:0000256" key="8">
    <source>
        <dbReference type="ARBA" id="ARBA00023306"/>
    </source>
</evidence>
<dbReference type="Gene3D" id="3.90.190.20">
    <property type="entry name" value="Mur ligase, C-terminal domain"/>
    <property type="match status" value="1"/>
</dbReference>
<keyword evidence="3 10" id="KW-0132">Cell division</keyword>
<proteinExistence type="inferred from homology"/>
<dbReference type="Proteomes" id="UP001597297">
    <property type="component" value="Unassembled WGS sequence"/>
</dbReference>
<dbReference type="SUPFAM" id="SSF63418">
    <property type="entry name" value="MurE/MurF N-terminal domain"/>
    <property type="match status" value="1"/>
</dbReference>
<dbReference type="EMBL" id="JBHUJC010000041">
    <property type="protein sequence ID" value="MFD2277241.1"/>
    <property type="molecule type" value="Genomic_DNA"/>
</dbReference>
<evidence type="ECO:0000259" key="14">
    <source>
        <dbReference type="Pfam" id="PF08245"/>
    </source>
</evidence>